<keyword evidence="2" id="KW-0472">Membrane</keyword>
<dbReference type="Proteomes" id="UP000807370">
    <property type="component" value="Unassembled WGS sequence"/>
</dbReference>
<feature type="transmembrane region" description="Helical" evidence="2">
    <location>
        <begin position="71"/>
        <end position="88"/>
    </location>
</feature>
<proteinExistence type="predicted"/>
<evidence type="ECO:0000256" key="2">
    <source>
        <dbReference type="SAM" id="Phobius"/>
    </source>
</evidence>
<evidence type="ECO:0000313" key="3">
    <source>
        <dbReference type="EMBL" id="MBH5396350.1"/>
    </source>
</evidence>
<keyword evidence="2" id="KW-1133">Transmembrane helix</keyword>
<feature type="transmembrane region" description="Helical" evidence="2">
    <location>
        <begin position="38"/>
        <end position="59"/>
    </location>
</feature>
<evidence type="ECO:0000313" key="4">
    <source>
        <dbReference type="Proteomes" id="UP000807370"/>
    </source>
</evidence>
<feature type="region of interest" description="Disordered" evidence="1">
    <location>
        <begin position="106"/>
        <end position="126"/>
    </location>
</feature>
<gene>
    <name evidence="3" type="ORF">HZZ13_00755</name>
</gene>
<dbReference type="RefSeq" id="WP_197957785.1">
    <property type="nucleotide sequence ID" value="NZ_JACCHP010000001.1"/>
</dbReference>
<evidence type="ECO:0008006" key="5">
    <source>
        <dbReference type="Google" id="ProtNLM"/>
    </source>
</evidence>
<comment type="caution">
    <text evidence="3">The sequence shown here is derived from an EMBL/GenBank/DDBJ whole genome shotgun (WGS) entry which is preliminary data.</text>
</comment>
<sequence>MNLLYLLLKKHILGVVLRQPLTQAEFKRYDRAREVAKNVFFSFLFFPLSLVVIASAAASFASDPGITGTDYILLFISMVTTIVQLRIYDSERRIYNGKVINPPFSHAPEEVSVPPRSGADDLGSGLQQESAMSSKPIYQRIDPKSFARTASEASKNIDELIEADKRETEEALTKSKWSSMFELSGAPAKDKK</sequence>
<dbReference type="EMBL" id="JACCHP010000001">
    <property type="protein sequence ID" value="MBH5396350.1"/>
    <property type="molecule type" value="Genomic_DNA"/>
</dbReference>
<keyword evidence="2" id="KW-0812">Transmembrane</keyword>
<accession>A0ABS0PGY8</accession>
<organism evidence="3 4">
    <name type="scientific">Bradyrhizobium agreste</name>
    <dbReference type="NCBI Taxonomy" id="2751811"/>
    <lineage>
        <taxon>Bacteria</taxon>
        <taxon>Pseudomonadati</taxon>
        <taxon>Pseudomonadota</taxon>
        <taxon>Alphaproteobacteria</taxon>
        <taxon>Hyphomicrobiales</taxon>
        <taxon>Nitrobacteraceae</taxon>
        <taxon>Bradyrhizobium</taxon>
    </lineage>
</organism>
<protein>
    <recommendedName>
        <fullName evidence="5">SMODS and SLOG-associating 2TM effector domain-containing protein</fullName>
    </recommendedName>
</protein>
<evidence type="ECO:0000256" key="1">
    <source>
        <dbReference type="SAM" id="MobiDB-lite"/>
    </source>
</evidence>
<name>A0ABS0PGY8_9BRAD</name>
<keyword evidence="4" id="KW-1185">Reference proteome</keyword>
<reference evidence="3 4" key="1">
    <citation type="submission" date="2020-07" db="EMBL/GenBank/DDBJ databases">
        <title>Bradyrhizobium diversity isolated from nodules of indigenous legumes of Western Australia.</title>
        <authorList>
            <person name="Klepa M.S."/>
        </authorList>
    </citation>
    <scope>NUCLEOTIDE SEQUENCE [LARGE SCALE GENOMIC DNA]</scope>
    <source>
        <strain evidence="3 4">CNPSo 4010</strain>
    </source>
</reference>